<evidence type="ECO:0000256" key="1">
    <source>
        <dbReference type="ARBA" id="ARBA00022801"/>
    </source>
</evidence>
<evidence type="ECO:0000313" key="8">
    <source>
        <dbReference type="Proteomes" id="UP001055153"/>
    </source>
</evidence>
<evidence type="ECO:0000256" key="2">
    <source>
        <dbReference type="ARBA" id="ARBA00022963"/>
    </source>
</evidence>
<dbReference type="PANTHER" id="PTHR14226">
    <property type="entry name" value="NEUROPATHY TARGET ESTERASE/SWISS CHEESE D.MELANOGASTER"/>
    <property type="match status" value="1"/>
</dbReference>
<feature type="domain" description="PNPLA" evidence="6">
    <location>
        <begin position="1"/>
        <end position="204"/>
    </location>
</feature>
<dbReference type="SUPFAM" id="SSF52151">
    <property type="entry name" value="FabD/lysophospholipase-like"/>
    <property type="match status" value="1"/>
</dbReference>
<sequence>MLGGGNALGAYLGGACETLFDRGFAPSRIVGASIGAVTGAILAGNRPEERLAKVRAFWDEAVMHTTRASHLPLRLRQTYNGLHSVLALAAGRPTIFRHRFPGLWSVLPWMPNDVALYDLAPLRETILRLVNFERLNRADPPLAVCCVDIETGEEVVFDSARGPLAPEHLLASASITPAFPPVEIDGRLLCDPGYTNNLPLDLVLAEPPPQDRLCVAVELFGLRAPRPRSLDAVLERTHDLVFASATRRTIAALERTYALHARLDPQGARATLLHVAYETQADEVAGKTLDFSPASIRDRWAAGARDMAQGLARLDEAGPPDGRFRYLPAHTPSR</sequence>
<keyword evidence="3 4" id="KW-0443">Lipid metabolism</keyword>
<organism evidence="7 8">
    <name type="scientific">Methylobacterium isbiliense</name>
    <dbReference type="NCBI Taxonomy" id="315478"/>
    <lineage>
        <taxon>Bacteria</taxon>
        <taxon>Pseudomonadati</taxon>
        <taxon>Pseudomonadota</taxon>
        <taxon>Alphaproteobacteria</taxon>
        <taxon>Hyphomicrobiales</taxon>
        <taxon>Methylobacteriaceae</taxon>
        <taxon>Methylobacterium</taxon>
    </lineage>
</organism>
<dbReference type="InterPro" id="IPR021095">
    <property type="entry name" value="DUF3734"/>
</dbReference>
<reference evidence="7" key="1">
    <citation type="journal article" date="2021" name="Front. Microbiol.">
        <title>Comprehensive Comparative Genomics and Phenotyping of Methylobacterium Species.</title>
        <authorList>
            <person name="Alessa O."/>
            <person name="Ogura Y."/>
            <person name="Fujitani Y."/>
            <person name="Takami H."/>
            <person name="Hayashi T."/>
            <person name="Sahin N."/>
            <person name="Tani A."/>
        </authorList>
    </citation>
    <scope>NUCLEOTIDE SEQUENCE</scope>
    <source>
        <strain evidence="7">DSM 17168</strain>
    </source>
</reference>
<keyword evidence="8" id="KW-1185">Reference proteome</keyword>
<reference evidence="7" key="2">
    <citation type="submission" date="2021-08" db="EMBL/GenBank/DDBJ databases">
        <authorList>
            <person name="Tani A."/>
            <person name="Ola A."/>
            <person name="Ogura Y."/>
            <person name="Katsura K."/>
            <person name="Hayashi T."/>
        </authorList>
    </citation>
    <scope>NUCLEOTIDE SEQUENCE</scope>
    <source>
        <strain evidence="7">DSM 17168</strain>
    </source>
</reference>
<gene>
    <name evidence="7" type="ORF">GMJLKIPL_5683</name>
</gene>
<comment type="caution">
    <text evidence="7">The sequence shown here is derived from an EMBL/GenBank/DDBJ whole genome shotgun (WGS) entry which is preliminary data.</text>
</comment>
<evidence type="ECO:0000313" key="7">
    <source>
        <dbReference type="EMBL" id="GJE03726.1"/>
    </source>
</evidence>
<feature type="region of interest" description="Disordered" evidence="5">
    <location>
        <begin position="313"/>
        <end position="334"/>
    </location>
</feature>
<dbReference type="InterPro" id="IPR050301">
    <property type="entry name" value="NTE"/>
</dbReference>
<dbReference type="Gene3D" id="3.40.1090.10">
    <property type="entry name" value="Cytosolic phospholipase A2 catalytic domain"/>
    <property type="match status" value="2"/>
</dbReference>
<keyword evidence="1 4" id="KW-0378">Hydrolase</keyword>
<accession>A0ABQ4SPW4</accession>
<evidence type="ECO:0000259" key="6">
    <source>
        <dbReference type="PROSITE" id="PS51635"/>
    </source>
</evidence>
<dbReference type="PANTHER" id="PTHR14226:SF57">
    <property type="entry name" value="BLR7027 PROTEIN"/>
    <property type="match status" value="1"/>
</dbReference>
<dbReference type="PROSITE" id="PS51635">
    <property type="entry name" value="PNPLA"/>
    <property type="match status" value="1"/>
</dbReference>
<feature type="short sequence motif" description="GXSXG" evidence="4">
    <location>
        <begin position="31"/>
        <end position="35"/>
    </location>
</feature>
<feature type="active site" description="Nucleophile" evidence="4">
    <location>
        <position position="33"/>
    </location>
</feature>
<proteinExistence type="predicted"/>
<evidence type="ECO:0000256" key="4">
    <source>
        <dbReference type="PROSITE-ProRule" id="PRU01161"/>
    </source>
</evidence>
<dbReference type="EMBL" id="BPQQ01000087">
    <property type="protein sequence ID" value="GJE03726.1"/>
    <property type="molecule type" value="Genomic_DNA"/>
</dbReference>
<evidence type="ECO:0000256" key="5">
    <source>
        <dbReference type="SAM" id="MobiDB-lite"/>
    </source>
</evidence>
<protein>
    <recommendedName>
        <fullName evidence="6">PNPLA domain-containing protein</fullName>
    </recommendedName>
</protein>
<dbReference type="InterPro" id="IPR002641">
    <property type="entry name" value="PNPLA_dom"/>
</dbReference>
<feature type="active site" description="Proton acceptor" evidence="4">
    <location>
        <position position="191"/>
    </location>
</feature>
<dbReference type="Pfam" id="PF01734">
    <property type="entry name" value="Patatin"/>
    <property type="match status" value="1"/>
</dbReference>
<dbReference type="Proteomes" id="UP001055153">
    <property type="component" value="Unassembled WGS sequence"/>
</dbReference>
<comment type="caution">
    <text evidence="4">Lacks conserved residue(s) required for the propagation of feature annotation.</text>
</comment>
<name>A0ABQ4SPW4_9HYPH</name>
<dbReference type="InterPro" id="IPR016035">
    <property type="entry name" value="Acyl_Trfase/lysoPLipase"/>
</dbReference>
<keyword evidence="2 4" id="KW-0442">Lipid degradation</keyword>
<dbReference type="Pfam" id="PF12536">
    <property type="entry name" value="DUF3734"/>
    <property type="match status" value="1"/>
</dbReference>
<evidence type="ECO:0000256" key="3">
    <source>
        <dbReference type="ARBA" id="ARBA00023098"/>
    </source>
</evidence>